<comment type="caution">
    <text evidence="2">The sequence shown here is derived from an EMBL/GenBank/DDBJ whole genome shotgun (WGS) entry which is preliminary data.</text>
</comment>
<evidence type="ECO:0000313" key="2">
    <source>
        <dbReference type="EMBL" id="RAL65809.1"/>
    </source>
</evidence>
<accession>A0A395J581</accession>
<dbReference type="AlphaFoldDB" id="A0A395J581"/>
<dbReference type="EMBL" id="QKRW01000009">
    <property type="protein sequence ID" value="RAL65809.1"/>
    <property type="molecule type" value="Genomic_DNA"/>
</dbReference>
<evidence type="ECO:0000256" key="1">
    <source>
        <dbReference type="SAM" id="MobiDB-lite"/>
    </source>
</evidence>
<sequence>MNELLSYYAVSNDDSFRIEKPKILKSETVEPKEDLNGKERPRECKEENRQTNEEGERKGVGEREREREDQRWMPKSKSTKVTSSILA</sequence>
<feature type="compositionally biased region" description="Basic and acidic residues" evidence="1">
    <location>
        <begin position="27"/>
        <end position="72"/>
    </location>
</feature>
<name>A0A395J581_9HELO</name>
<evidence type="ECO:0000313" key="3">
    <source>
        <dbReference type="Proteomes" id="UP000249056"/>
    </source>
</evidence>
<organism evidence="2 3">
    <name type="scientific">Monilinia fructigena</name>
    <dbReference type="NCBI Taxonomy" id="38457"/>
    <lineage>
        <taxon>Eukaryota</taxon>
        <taxon>Fungi</taxon>
        <taxon>Dikarya</taxon>
        <taxon>Ascomycota</taxon>
        <taxon>Pezizomycotina</taxon>
        <taxon>Leotiomycetes</taxon>
        <taxon>Helotiales</taxon>
        <taxon>Sclerotiniaceae</taxon>
        <taxon>Monilinia</taxon>
    </lineage>
</organism>
<reference evidence="2 3" key="1">
    <citation type="submission" date="2018-06" db="EMBL/GenBank/DDBJ databases">
        <title>Genome Sequence of the Brown Rot Fungal Pathogen Monilinia fructigena.</title>
        <authorList>
            <person name="Landi L."/>
            <person name="De Miccolis Angelini R.M."/>
            <person name="Pollastro S."/>
            <person name="Abate D."/>
            <person name="Faretra F."/>
            <person name="Romanazzi G."/>
        </authorList>
    </citation>
    <scope>NUCLEOTIDE SEQUENCE [LARGE SCALE GENOMIC DNA]</scope>
    <source>
        <strain evidence="2 3">Mfrg269</strain>
    </source>
</reference>
<protein>
    <submittedName>
        <fullName evidence="2">Uncharacterized protein</fullName>
    </submittedName>
</protein>
<feature type="region of interest" description="Disordered" evidence="1">
    <location>
        <begin position="27"/>
        <end position="87"/>
    </location>
</feature>
<keyword evidence="3" id="KW-1185">Reference proteome</keyword>
<gene>
    <name evidence="2" type="ORF">DID88_005473</name>
</gene>
<proteinExistence type="predicted"/>
<dbReference type="Proteomes" id="UP000249056">
    <property type="component" value="Unassembled WGS sequence"/>
</dbReference>